<evidence type="ECO:0000313" key="1">
    <source>
        <dbReference type="EMBL" id="KIL65382.1"/>
    </source>
</evidence>
<evidence type="ECO:0000313" key="2">
    <source>
        <dbReference type="Proteomes" id="UP000054549"/>
    </source>
</evidence>
<reference evidence="1 2" key="1">
    <citation type="submission" date="2014-04" db="EMBL/GenBank/DDBJ databases">
        <title>Evolutionary Origins and Diversification of the Mycorrhizal Mutualists.</title>
        <authorList>
            <consortium name="DOE Joint Genome Institute"/>
            <consortium name="Mycorrhizal Genomics Consortium"/>
            <person name="Kohler A."/>
            <person name="Kuo A."/>
            <person name="Nagy L.G."/>
            <person name="Floudas D."/>
            <person name="Copeland A."/>
            <person name="Barry K.W."/>
            <person name="Cichocki N."/>
            <person name="Veneault-Fourrey C."/>
            <person name="LaButti K."/>
            <person name="Lindquist E.A."/>
            <person name="Lipzen A."/>
            <person name="Lundell T."/>
            <person name="Morin E."/>
            <person name="Murat C."/>
            <person name="Riley R."/>
            <person name="Ohm R."/>
            <person name="Sun H."/>
            <person name="Tunlid A."/>
            <person name="Henrissat B."/>
            <person name="Grigoriev I.V."/>
            <person name="Hibbett D.S."/>
            <person name="Martin F."/>
        </authorList>
    </citation>
    <scope>NUCLEOTIDE SEQUENCE [LARGE SCALE GENOMIC DNA]</scope>
    <source>
        <strain evidence="1 2">Koide BX008</strain>
    </source>
</reference>
<keyword evidence="2" id="KW-1185">Reference proteome</keyword>
<gene>
    <name evidence="1" type="ORF">M378DRAFT_161999</name>
</gene>
<proteinExistence type="predicted"/>
<name>A0A0C2WUC8_AMAMK</name>
<dbReference type="Proteomes" id="UP000054549">
    <property type="component" value="Unassembled WGS sequence"/>
</dbReference>
<dbReference type="EMBL" id="KN818242">
    <property type="protein sequence ID" value="KIL65382.1"/>
    <property type="molecule type" value="Genomic_DNA"/>
</dbReference>
<dbReference type="AlphaFoldDB" id="A0A0C2WUC8"/>
<accession>A0A0C2WUC8</accession>
<sequence length="59" mass="6708">MSPCQLSKVGQINYLLHVRLLPYRVTHGEAANHLLRAPLFFFIMTEALLSGSYRVLGYT</sequence>
<dbReference type="InParanoid" id="A0A0C2WUC8"/>
<protein>
    <submittedName>
        <fullName evidence="1">Uncharacterized protein</fullName>
    </submittedName>
</protein>
<dbReference type="HOGENOM" id="CLU_2960241_0_0_1"/>
<organism evidence="1 2">
    <name type="scientific">Amanita muscaria (strain Koide BX008)</name>
    <dbReference type="NCBI Taxonomy" id="946122"/>
    <lineage>
        <taxon>Eukaryota</taxon>
        <taxon>Fungi</taxon>
        <taxon>Dikarya</taxon>
        <taxon>Basidiomycota</taxon>
        <taxon>Agaricomycotina</taxon>
        <taxon>Agaricomycetes</taxon>
        <taxon>Agaricomycetidae</taxon>
        <taxon>Agaricales</taxon>
        <taxon>Pluteineae</taxon>
        <taxon>Amanitaceae</taxon>
        <taxon>Amanita</taxon>
    </lineage>
</organism>